<feature type="domain" description="Sodium/calcium exchanger membrane region" evidence="6">
    <location>
        <begin position="166"/>
        <end position="307"/>
    </location>
</feature>
<evidence type="ECO:0000256" key="4">
    <source>
        <dbReference type="ARBA" id="ARBA00023136"/>
    </source>
</evidence>
<reference evidence="7 8" key="1">
    <citation type="journal article" date="2017" name="ISME J.">
        <title>Potential for microbial H2 and metal transformations associated with novel bacteria and archaea in deep terrestrial subsurface sediments.</title>
        <authorList>
            <person name="Hernsdorf A.W."/>
            <person name="Amano Y."/>
            <person name="Miyakawa K."/>
            <person name="Ise K."/>
            <person name="Suzuki Y."/>
            <person name="Anantharaman K."/>
            <person name="Probst A."/>
            <person name="Burstein D."/>
            <person name="Thomas B.C."/>
            <person name="Banfield J.F."/>
        </authorList>
    </citation>
    <scope>NUCLEOTIDE SEQUENCE [LARGE SCALE GENOMIC DNA]</scope>
    <source>
        <strain evidence="7">HGW-Kuenenbacteria-1</strain>
    </source>
</reference>
<keyword evidence="2 5" id="KW-0812">Transmembrane</keyword>
<dbReference type="EMBL" id="PGYQ01000017">
    <property type="protein sequence ID" value="PKL72098.1"/>
    <property type="molecule type" value="Genomic_DNA"/>
</dbReference>
<feature type="transmembrane region" description="Helical" evidence="5">
    <location>
        <begin position="167"/>
        <end position="185"/>
    </location>
</feature>
<evidence type="ECO:0000313" key="7">
    <source>
        <dbReference type="EMBL" id="PKL72098.1"/>
    </source>
</evidence>
<feature type="transmembrane region" description="Helical" evidence="5">
    <location>
        <begin position="126"/>
        <end position="146"/>
    </location>
</feature>
<dbReference type="GO" id="GO:0006874">
    <property type="term" value="P:intracellular calcium ion homeostasis"/>
    <property type="evidence" value="ECO:0007669"/>
    <property type="project" value="TreeGrafter"/>
</dbReference>
<dbReference type="AlphaFoldDB" id="A0A2N1UMW9"/>
<accession>A0A2N1UMW9</accession>
<keyword evidence="4 5" id="KW-0472">Membrane</keyword>
<dbReference type="GO" id="GO:0005886">
    <property type="term" value="C:plasma membrane"/>
    <property type="evidence" value="ECO:0007669"/>
    <property type="project" value="TreeGrafter"/>
</dbReference>
<dbReference type="Proteomes" id="UP000233414">
    <property type="component" value="Unassembled WGS sequence"/>
</dbReference>
<evidence type="ECO:0000313" key="8">
    <source>
        <dbReference type="Proteomes" id="UP000233414"/>
    </source>
</evidence>
<dbReference type="InterPro" id="IPR044880">
    <property type="entry name" value="NCX_ion-bd_dom_sf"/>
</dbReference>
<feature type="transmembrane region" description="Helical" evidence="5">
    <location>
        <begin position="234"/>
        <end position="256"/>
    </location>
</feature>
<protein>
    <recommendedName>
        <fullName evidence="6">Sodium/calcium exchanger membrane region domain-containing protein</fullName>
    </recommendedName>
</protein>
<keyword evidence="3 5" id="KW-1133">Transmembrane helix</keyword>
<evidence type="ECO:0000259" key="6">
    <source>
        <dbReference type="Pfam" id="PF01699"/>
    </source>
</evidence>
<feature type="transmembrane region" description="Helical" evidence="5">
    <location>
        <begin position="191"/>
        <end position="213"/>
    </location>
</feature>
<organism evidence="7 8">
    <name type="scientific">Candidatus Kuenenbacteria bacterium HGW-Kuenenbacteria-1</name>
    <dbReference type="NCBI Taxonomy" id="2013812"/>
    <lineage>
        <taxon>Bacteria</taxon>
        <taxon>Candidatus Kueneniibacteriota</taxon>
    </lineage>
</organism>
<feature type="domain" description="Sodium/calcium exchanger membrane region" evidence="6">
    <location>
        <begin position="8"/>
        <end position="144"/>
    </location>
</feature>
<feature type="transmembrane region" description="Helical" evidence="5">
    <location>
        <begin position="104"/>
        <end position="120"/>
    </location>
</feature>
<dbReference type="GO" id="GO:0005262">
    <property type="term" value="F:calcium channel activity"/>
    <property type="evidence" value="ECO:0007669"/>
    <property type="project" value="TreeGrafter"/>
</dbReference>
<name>A0A2N1UMW9_9BACT</name>
<comment type="caution">
    <text evidence="7">The sequence shown here is derived from an EMBL/GenBank/DDBJ whole genome shotgun (WGS) entry which is preliminary data.</text>
</comment>
<evidence type="ECO:0000256" key="2">
    <source>
        <dbReference type="ARBA" id="ARBA00022692"/>
    </source>
</evidence>
<feature type="transmembrane region" description="Helical" evidence="5">
    <location>
        <begin position="293"/>
        <end position="310"/>
    </location>
</feature>
<dbReference type="PANTHER" id="PTHR10846:SF8">
    <property type="entry name" value="INNER MEMBRANE PROTEIN YRBG"/>
    <property type="match status" value="1"/>
</dbReference>
<feature type="transmembrane region" description="Helical" evidence="5">
    <location>
        <begin position="37"/>
        <end position="59"/>
    </location>
</feature>
<evidence type="ECO:0000256" key="3">
    <source>
        <dbReference type="ARBA" id="ARBA00022989"/>
    </source>
</evidence>
<evidence type="ECO:0000256" key="5">
    <source>
        <dbReference type="SAM" id="Phobius"/>
    </source>
</evidence>
<evidence type="ECO:0000256" key="1">
    <source>
        <dbReference type="ARBA" id="ARBA00004141"/>
    </source>
</evidence>
<dbReference type="Pfam" id="PF01699">
    <property type="entry name" value="Na_Ca_ex"/>
    <property type="match status" value="2"/>
</dbReference>
<comment type="subcellular location">
    <subcellularLocation>
        <location evidence="1">Membrane</location>
        <topology evidence="1">Multi-pass membrane protein</topology>
    </subcellularLocation>
</comment>
<gene>
    <name evidence="7" type="ORF">CVV26_03015</name>
</gene>
<feature type="transmembrane region" description="Helical" evidence="5">
    <location>
        <begin position="71"/>
        <end position="92"/>
    </location>
</feature>
<feature type="transmembrane region" description="Helical" evidence="5">
    <location>
        <begin position="6"/>
        <end position="25"/>
    </location>
</feature>
<sequence>MPILFDSLMLLFLFVALGWSANFAVKNIKYLGAVLKIRLFAFGILLGIITSLPELSLGINATIDQATTLSVGNLLGGVIVMLGLILGISLLLNRKIKTDGRLSSLIPTVLVIFSPILFGIDGKYGLFDGLIMVGLYLGLIFYLFRLNHFSNHVYIKIVDKNKVIKSTIFAIASVIGILIASHWIVKITLDLLNYIQVSQLVIGLIIFSIGTNLPEISVAITSWRKKSSELSLSHLLSSSFTNVLVLGILALLRPIIFDTNLAYWIVALFLGVILVLFTNFYYSDKKMDRREGAILFAGYVLFIIVNFYLINRIL</sequence>
<dbReference type="Gene3D" id="1.20.1420.30">
    <property type="entry name" value="NCX, central ion-binding region"/>
    <property type="match status" value="1"/>
</dbReference>
<proteinExistence type="predicted"/>
<dbReference type="GO" id="GO:0008273">
    <property type="term" value="F:calcium, potassium:sodium antiporter activity"/>
    <property type="evidence" value="ECO:0007669"/>
    <property type="project" value="TreeGrafter"/>
</dbReference>
<feature type="transmembrane region" description="Helical" evidence="5">
    <location>
        <begin position="262"/>
        <end position="281"/>
    </location>
</feature>
<dbReference type="PANTHER" id="PTHR10846">
    <property type="entry name" value="SODIUM/POTASSIUM/CALCIUM EXCHANGER"/>
    <property type="match status" value="1"/>
</dbReference>
<dbReference type="InterPro" id="IPR004837">
    <property type="entry name" value="NaCa_Exmemb"/>
</dbReference>
<dbReference type="InterPro" id="IPR004481">
    <property type="entry name" value="K/Na/Ca-exchanger"/>
</dbReference>